<dbReference type="AlphaFoldDB" id="A0A8J6BCX9"/>
<dbReference type="OrthoDB" id="9006771at2759"/>
<sequence>SFIGVVCDAVDYQTWIQMNFGYFIKYSTTEDLIVFNKNLTMNALTPNITADLVTRTDVLQNETLLISYLSKVGLENITDFLTALTSTAAKENLSQYQVDTVKETLLAVQLQQLQSSFSAYTTRDWKVLFEIDLTVLINYFTETLLQLLPTTISCESYQAIVKGFSLASGTIDDNTGRDIYNFFIKRYMTQHSTSTG</sequence>
<keyword evidence="2" id="KW-1185">Reference proteome</keyword>
<comment type="caution">
    <text evidence="1">The sequence shown here is derived from an EMBL/GenBank/DDBJ whole genome shotgun (WGS) entry which is preliminary data.</text>
</comment>
<proteinExistence type="predicted"/>
<reference evidence="1" key="1">
    <citation type="thesis" date="2020" institute="ProQuest LLC" country="789 East Eisenhower Parkway, Ann Arbor, MI, USA">
        <title>Comparative Genomics and Chromosome Evolution.</title>
        <authorList>
            <person name="Mudd A.B."/>
        </authorList>
    </citation>
    <scope>NUCLEOTIDE SEQUENCE</scope>
    <source>
        <strain evidence="1">HN-11 Male</strain>
        <tissue evidence="1">Kidney and liver</tissue>
    </source>
</reference>
<dbReference type="Proteomes" id="UP000770717">
    <property type="component" value="Unassembled WGS sequence"/>
</dbReference>
<gene>
    <name evidence="1" type="ORF">GDO78_013688</name>
</gene>
<dbReference type="EMBL" id="WNTK01010220">
    <property type="protein sequence ID" value="KAG9462634.1"/>
    <property type="molecule type" value="Genomic_DNA"/>
</dbReference>
<feature type="non-terminal residue" evidence="1">
    <location>
        <position position="196"/>
    </location>
</feature>
<accession>A0A8J6BCX9</accession>
<feature type="non-terminal residue" evidence="1">
    <location>
        <position position="1"/>
    </location>
</feature>
<evidence type="ECO:0000313" key="2">
    <source>
        <dbReference type="Proteomes" id="UP000770717"/>
    </source>
</evidence>
<name>A0A8J6BCX9_ELECQ</name>
<protein>
    <submittedName>
        <fullName evidence="1">Uncharacterized protein</fullName>
    </submittedName>
</protein>
<evidence type="ECO:0000313" key="1">
    <source>
        <dbReference type="EMBL" id="KAG9462634.1"/>
    </source>
</evidence>
<organism evidence="1 2">
    <name type="scientific">Eleutherodactylus coqui</name>
    <name type="common">Puerto Rican coqui</name>
    <dbReference type="NCBI Taxonomy" id="57060"/>
    <lineage>
        <taxon>Eukaryota</taxon>
        <taxon>Metazoa</taxon>
        <taxon>Chordata</taxon>
        <taxon>Craniata</taxon>
        <taxon>Vertebrata</taxon>
        <taxon>Euteleostomi</taxon>
        <taxon>Amphibia</taxon>
        <taxon>Batrachia</taxon>
        <taxon>Anura</taxon>
        <taxon>Neobatrachia</taxon>
        <taxon>Hyloidea</taxon>
        <taxon>Eleutherodactylidae</taxon>
        <taxon>Eleutherodactylinae</taxon>
        <taxon>Eleutherodactylus</taxon>
        <taxon>Eleutherodactylus</taxon>
    </lineage>
</organism>